<sequence length="349" mass="39396">MASQPSNLSRETVQRAVSSLIKWQRAQHKSKSPDLLAQDDDYFNLIVTLLNIPSKDRRITYRIELPTPLHSATDTEICLIVGDRRKSQVRKMRSDLKEKAVVTPEEAGVSKVLKISKLKSDYRAFEEKRKLRDAYDLFLAEKSIVTRLQGVLGKHFYKNKKKVPLEVDLRSVNWREEIERAVGSGYMHLSSGTCSVVKVGRCGMEKEEIVENVLSAIKGIVELMPKRWNSIRSFHLKLNESLALPLYQALPHLKLTIEGVEETERKNVGKSGDGSKEEGRKNEKVSEMRHMDGDTGKSSIDDEMWSDEDANGGGKSGDQEICAVDFGSKKRKNKGKDDDITPKKGRLLA</sequence>
<name>A0A7N0VC43_KALFE</name>
<feature type="region of interest" description="Disordered" evidence="1">
    <location>
        <begin position="265"/>
        <end position="349"/>
    </location>
</feature>
<dbReference type="SUPFAM" id="SSF56808">
    <property type="entry name" value="Ribosomal protein L1"/>
    <property type="match status" value="1"/>
</dbReference>
<dbReference type="Gene3D" id="3.30.190.20">
    <property type="match status" value="1"/>
</dbReference>
<dbReference type="EnsemblPlants" id="Kaladp0480s0003.1.v1.1">
    <property type="protein sequence ID" value="Kaladp0480s0003.1.v1.1.CDS.1"/>
    <property type="gene ID" value="Kaladp0480s0003.v1.1"/>
</dbReference>
<dbReference type="Gene3D" id="3.40.50.790">
    <property type="match status" value="1"/>
</dbReference>
<dbReference type="Gramene" id="Kaladp0480s0003.1.v1.1">
    <property type="protein sequence ID" value="Kaladp0480s0003.1.v1.1.CDS.1"/>
    <property type="gene ID" value="Kaladp0480s0003.v1.1"/>
</dbReference>
<dbReference type="InterPro" id="IPR023674">
    <property type="entry name" value="Ribosomal_uL1-like"/>
</dbReference>
<protein>
    <recommendedName>
        <fullName evidence="4">Ribosomal protein L1</fullName>
    </recommendedName>
</protein>
<evidence type="ECO:0000256" key="1">
    <source>
        <dbReference type="SAM" id="MobiDB-lite"/>
    </source>
</evidence>
<accession>A0A7N0VC43</accession>
<dbReference type="Pfam" id="PF00687">
    <property type="entry name" value="Ribosomal_L1"/>
    <property type="match status" value="1"/>
</dbReference>
<proteinExistence type="predicted"/>
<evidence type="ECO:0000313" key="2">
    <source>
        <dbReference type="EnsemblPlants" id="Kaladp0480s0003.1.v1.1.CDS.1"/>
    </source>
</evidence>
<reference evidence="2" key="1">
    <citation type="submission" date="2021-01" db="UniProtKB">
        <authorList>
            <consortium name="EnsemblPlants"/>
        </authorList>
    </citation>
    <scope>IDENTIFICATION</scope>
</reference>
<dbReference type="OMA" id="WSDEDAN"/>
<feature type="compositionally biased region" description="Basic and acidic residues" evidence="1">
    <location>
        <begin position="265"/>
        <end position="295"/>
    </location>
</feature>
<dbReference type="GO" id="GO:0003723">
    <property type="term" value="F:RNA binding"/>
    <property type="evidence" value="ECO:0007669"/>
    <property type="project" value="InterPro"/>
</dbReference>
<dbReference type="InterPro" id="IPR028364">
    <property type="entry name" value="Ribosomal_uL1/biogenesis"/>
</dbReference>
<feature type="compositionally biased region" description="Acidic residues" evidence="1">
    <location>
        <begin position="301"/>
        <end position="310"/>
    </location>
</feature>
<evidence type="ECO:0000313" key="3">
    <source>
        <dbReference type="Proteomes" id="UP000594263"/>
    </source>
</evidence>
<organism evidence="2 3">
    <name type="scientific">Kalanchoe fedtschenkoi</name>
    <name type="common">Lavender scallops</name>
    <name type="synonym">South American air plant</name>
    <dbReference type="NCBI Taxonomy" id="63787"/>
    <lineage>
        <taxon>Eukaryota</taxon>
        <taxon>Viridiplantae</taxon>
        <taxon>Streptophyta</taxon>
        <taxon>Embryophyta</taxon>
        <taxon>Tracheophyta</taxon>
        <taxon>Spermatophyta</taxon>
        <taxon>Magnoliopsida</taxon>
        <taxon>eudicotyledons</taxon>
        <taxon>Gunneridae</taxon>
        <taxon>Pentapetalae</taxon>
        <taxon>Saxifragales</taxon>
        <taxon>Crassulaceae</taxon>
        <taxon>Kalanchoe</taxon>
    </lineage>
</organism>
<dbReference type="InterPro" id="IPR016095">
    <property type="entry name" value="Ribosomal_uL1_3-a/b-sand"/>
</dbReference>
<dbReference type="PANTHER" id="PTHR23105">
    <property type="entry name" value="RIBOSOMAL PROTEIN L7AE FAMILY MEMBER"/>
    <property type="match status" value="1"/>
</dbReference>
<dbReference type="InterPro" id="IPR050257">
    <property type="entry name" value="eL8/uL1-like"/>
</dbReference>
<dbReference type="AlphaFoldDB" id="A0A7N0VC43"/>
<evidence type="ECO:0008006" key="4">
    <source>
        <dbReference type="Google" id="ProtNLM"/>
    </source>
</evidence>
<dbReference type="Proteomes" id="UP000594263">
    <property type="component" value="Unplaced"/>
</dbReference>
<dbReference type="CDD" id="cd00403">
    <property type="entry name" value="Ribosomal_L1"/>
    <property type="match status" value="1"/>
</dbReference>
<keyword evidence="3" id="KW-1185">Reference proteome</keyword>